<evidence type="ECO:0000256" key="3">
    <source>
        <dbReference type="ARBA" id="ARBA00038502"/>
    </source>
</evidence>
<accession>A0A239NRM5</accession>
<evidence type="ECO:0000313" key="5">
    <source>
        <dbReference type="EMBL" id="SNT57571.1"/>
    </source>
</evidence>
<gene>
    <name evidence="5" type="ORF">SAMN05216276_106715</name>
</gene>
<proteinExistence type="inferred from homology"/>
<keyword evidence="1 5" id="KW-0808">Transferase</keyword>
<evidence type="ECO:0000313" key="6">
    <source>
        <dbReference type="Proteomes" id="UP000198282"/>
    </source>
</evidence>
<reference evidence="5 6" key="1">
    <citation type="submission" date="2017-06" db="EMBL/GenBank/DDBJ databases">
        <authorList>
            <person name="Kim H.J."/>
            <person name="Triplett B.A."/>
        </authorList>
    </citation>
    <scope>NUCLEOTIDE SEQUENCE [LARGE SCALE GENOMIC DNA]</scope>
    <source>
        <strain evidence="5 6">CGMCC 4.2132</strain>
    </source>
</reference>
<dbReference type="InterPro" id="IPR051531">
    <property type="entry name" value="N-acetyltransferase"/>
</dbReference>
<name>A0A239NRM5_9ACTN</name>
<dbReference type="PANTHER" id="PTHR43792:SF8">
    <property type="entry name" value="[RIBOSOMAL PROTEIN US5]-ALANINE N-ACETYLTRANSFERASE"/>
    <property type="match status" value="1"/>
</dbReference>
<evidence type="ECO:0000256" key="1">
    <source>
        <dbReference type="ARBA" id="ARBA00022679"/>
    </source>
</evidence>
<dbReference type="EMBL" id="FZOD01000067">
    <property type="protein sequence ID" value="SNT57571.1"/>
    <property type="molecule type" value="Genomic_DNA"/>
</dbReference>
<sequence length="154" mass="17001">MRWLAGERVELSIRDARTDAFAGHIQLGSIIPPLNQAMTGYSLLPRFRGRGFVTRATVLLVDWAFEHTPLCRIIAGTDTGNVASHRVLERAGFARDALLYGLLPGPGGTRLDDLQWYRLRTPLPAPGSADAEPGPELRELARRSSRYYQGMISG</sequence>
<keyword evidence="6" id="KW-1185">Reference proteome</keyword>
<evidence type="ECO:0000259" key="4">
    <source>
        <dbReference type="PROSITE" id="PS51186"/>
    </source>
</evidence>
<dbReference type="InterPro" id="IPR016181">
    <property type="entry name" value="Acyl_CoA_acyltransferase"/>
</dbReference>
<dbReference type="SUPFAM" id="SSF55729">
    <property type="entry name" value="Acyl-CoA N-acyltransferases (Nat)"/>
    <property type="match status" value="1"/>
</dbReference>
<dbReference type="AlphaFoldDB" id="A0A239NRM5"/>
<dbReference type="GO" id="GO:0016747">
    <property type="term" value="F:acyltransferase activity, transferring groups other than amino-acyl groups"/>
    <property type="evidence" value="ECO:0007669"/>
    <property type="project" value="InterPro"/>
</dbReference>
<dbReference type="Gene3D" id="3.40.630.30">
    <property type="match status" value="1"/>
</dbReference>
<comment type="similarity">
    <text evidence="3">Belongs to the acetyltransferase family. RimJ subfamily.</text>
</comment>
<dbReference type="Pfam" id="PF13302">
    <property type="entry name" value="Acetyltransf_3"/>
    <property type="match status" value="1"/>
</dbReference>
<feature type="domain" description="N-acetyltransferase" evidence="4">
    <location>
        <begin position="1"/>
        <end position="124"/>
    </location>
</feature>
<dbReference type="InterPro" id="IPR000182">
    <property type="entry name" value="GNAT_dom"/>
</dbReference>
<protein>
    <submittedName>
        <fullName evidence="5">Acetyltransferase (GNAT) domain-containing protein</fullName>
    </submittedName>
</protein>
<dbReference type="Proteomes" id="UP000198282">
    <property type="component" value="Unassembled WGS sequence"/>
</dbReference>
<dbReference type="PROSITE" id="PS51186">
    <property type="entry name" value="GNAT"/>
    <property type="match status" value="1"/>
</dbReference>
<organism evidence="5 6">
    <name type="scientific">Streptosporangium subroseum</name>
    <dbReference type="NCBI Taxonomy" id="106412"/>
    <lineage>
        <taxon>Bacteria</taxon>
        <taxon>Bacillati</taxon>
        <taxon>Actinomycetota</taxon>
        <taxon>Actinomycetes</taxon>
        <taxon>Streptosporangiales</taxon>
        <taxon>Streptosporangiaceae</taxon>
        <taxon>Streptosporangium</taxon>
    </lineage>
</organism>
<evidence type="ECO:0000256" key="2">
    <source>
        <dbReference type="ARBA" id="ARBA00023315"/>
    </source>
</evidence>
<keyword evidence="2" id="KW-0012">Acyltransferase</keyword>
<dbReference type="PANTHER" id="PTHR43792">
    <property type="entry name" value="GNAT FAMILY, PUTATIVE (AFU_ORTHOLOGUE AFUA_3G00765)-RELATED-RELATED"/>
    <property type="match status" value="1"/>
</dbReference>